<gene>
    <name evidence="12" type="primary">ZBED4</name>
    <name evidence="12" type="ORF">AMEX_G7721</name>
</gene>
<evidence type="ECO:0000256" key="5">
    <source>
        <dbReference type="ARBA" id="ARBA00023015"/>
    </source>
</evidence>
<dbReference type="GO" id="GO:0008270">
    <property type="term" value="F:zinc ion binding"/>
    <property type="evidence" value="ECO:0007669"/>
    <property type="project" value="UniProtKB-KW"/>
</dbReference>
<dbReference type="InterPro" id="IPR012337">
    <property type="entry name" value="RNaseH-like_sf"/>
</dbReference>
<comment type="subcellular location">
    <subcellularLocation>
        <location evidence="1">Nucleus</location>
    </subcellularLocation>
</comment>
<keyword evidence="5" id="KW-0805">Transcription regulation</keyword>
<dbReference type="PANTHER" id="PTHR46481:SF10">
    <property type="entry name" value="ZINC FINGER BED DOMAIN-CONTAINING PROTEIN 39"/>
    <property type="match status" value="1"/>
</dbReference>
<sequence>MSAVWRFFRVSEQDIKHAVCNTCSANVLRGGSKVRNFNTTNLITHLKAHHPDKYTEYMTVKEETRTAPRTPAKPAASQPIDELLQKSKKFDRNSPKATAITAKVMEFIALDDQPFSVVEDIGFRRLVEHLEPRYTIPSRRYFSDVALPELHSLVETRVHKLINDNVTGISLTTDIWTSDVSPVSILSLTAQWIDNNFELQKAVLHAKNALDHTQARHSLWRLRMFETWKISKENIHVVLRDNARNIAKAMVECGVPSLPCMAHTLQLAVHDGVFSQRSISDVVAVSRRIVGHFKHSHLASSRLKTIQTEVGLQPNVLQQDVSTRWNSTFYMLQTLLEQKRAIGAYAADFELPATLTASQWSLIENIVTLLAPFEQLTREICQADALASNVIPSVNALKRLLSKSARSDFGVKTSKNALLEAVNTRFSDIYTEPLYCVATMVDPRYKDRYFAAEVKLQAHEMLQTEMEKASSERSEQTSELQERPREKRARTDDQATCSLFDMYDEILEETLTPQENTQTTTEVQGFLSEAPVARTESPLQYWNNNKSRFPTIAKVAKKFLSAPSTSVDSERLFSATSNVINEKRNRIACDKAEMLLLVKKNLPLLLKNTD</sequence>
<dbReference type="SMART" id="SM00614">
    <property type="entry name" value="ZnF_BED"/>
    <property type="match status" value="1"/>
</dbReference>
<evidence type="ECO:0000256" key="10">
    <source>
        <dbReference type="SAM" id="MobiDB-lite"/>
    </source>
</evidence>
<evidence type="ECO:0000256" key="6">
    <source>
        <dbReference type="ARBA" id="ARBA00023125"/>
    </source>
</evidence>
<dbReference type="GO" id="GO:0046983">
    <property type="term" value="F:protein dimerization activity"/>
    <property type="evidence" value="ECO:0007669"/>
    <property type="project" value="InterPro"/>
</dbReference>
<keyword evidence="8" id="KW-0539">Nucleus</keyword>
<evidence type="ECO:0000256" key="9">
    <source>
        <dbReference type="PROSITE-ProRule" id="PRU00027"/>
    </source>
</evidence>
<accession>A0A8T2M9X8</accession>
<keyword evidence="7" id="KW-0804">Transcription</keyword>
<dbReference type="SUPFAM" id="SSF57667">
    <property type="entry name" value="beta-beta-alpha zinc fingers"/>
    <property type="match status" value="1"/>
</dbReference>
<name>A0A8T2M9X8_ASTMX</name>
<comment type="caution">
    <text evidence="12">The sequence shown here is derived from an EMBL/GenBank/DDBJ whole genome shotgun (WGS) entry which is preliminary data.</text>
</comment>
<keyword evidence="4" id="KW-0862">Zinc</keyword>
<reference evidence="12 13" key="1">
    <citation type="submission" date="2021-07" db="EMBL/GenBank/DDBJ databases">
        <authorList>
            <person name="Imarazene B."/>
            <person name="Zahm M."/>
            <person name="Klopp C."/>
            <person name="Cabau C."/>
            <person name="Beille S."/>
            <person name="Jouanno E."/>
            <person name="Castinel A."/>
            <person name="Lluch J."/>
            <person name="Gil L."/>
            <person name="Kuchtly C."/>
            <person name="Lopez Roques C."/>
            <person name="Donnadieu C."/>
            <person name="Parrinello H."/>
            <person name="Journot L."/>
            <person name="Du K."/>
            <person name="Schartl M."/>
            <person name="Retaux S."/>
            <person name="Guiguen Y."/>
        </authorList>
    </citation>
    <scope>NUCLEOTIDE SEQUENCE [LARGE SCALE GENOMIC DNA]</scope>
    <source>
        <strain evidence="12">Pach_M1</strain>
        <tissue evidence="12">Testis</tissue>
    </source>
</reference>
<evidence type="ECO:0000313" key="12">
    <source>
        <dbReference type="EMBL" id="KAG9277691.1"/>
    </source>
</evidence>
<dbReference type="GO" id="GO:0003677">
    <property type="term" value="F:DNA binding"/>
    <property type="evidence" value="ECO:0007669"/>
    <property type="project" value="UniProtKB-KW"/>
</dbReference>
<keyword evidence="3 9" id="KW-0863">Zinc-finger</keyword>
<dbReference type="InterPro" id="IPR003656">
    <property type="entry name" value="Znf_BED"/>
</dbReference>
<feature type="compositionally biased region" description="Basic and acidic residues" evidence="10">
    <location>
        <begin position="465"/>
        <end position="493"/>
    </location>
</feature>
<protein>
    <submittedName>
        <fullName evidence="12">Zinc finger BED domain-containing protein 4-like</fullName>
    </submittedName>
</protein>
<evidence type="ECO:0000259" key="11">
    <source>
        <dbReference type="PROSITE" id="PS50808"/>
    </source>
</evidence>
<evidence type="ECO:0000313" key="13">
    <source>
        <dbReference type="Proteomes" id="UP000752171"/>
    </source>
</evidence>
<dbReference type="PROSITE" id="PS50808">
    <property type="entry name" value="ZF_BED"/>
    <property type="match status" value="1"/>
</dbReference>
<feature type="domain" description="BED-type" evidence="11">
    <location>
        <begin position="1"/>
        <end position="57"/>
    </location>
</feature>
<dbReference type="OrthoDB" id="10057873at2759"/>
<dbReference type="Proteomes" id="UP000752171">
    <property type="component" value="Unassembled WGS sequence"/>
</dbReference>
<dbReference type="Pfam" id="PF05699">
    <property type="entry name" value="Dimer_Tnp_hAT"/>
    <property type="match status" value="1"/>
</dbReference>
<dbReference type="SUPFAM" id="SSF53098">
    <property type="entry name" value="Ribonuclease H-like"/>
    <property type="match status" value="1"/>
</dbReference>
<evidence type="ECO:0000256" key="7">
    <source>
        <dbReference type="ARBA" id="ARBA00023163"/>
    </source>
</evidence>
<evidence type="ECO:0000256" key="2">
    <source>
        <dbReference type="ARBA" id="ARBA00022723"/>
    </source>
</evidence>
<keyword evidence="6" id="KW-0238">DNA-binding</keyword>
<keyword evidence="2" id="KW-0479">Metal-binding</keyword>
<dbReference type="GO" id="GO:0005634">
    <property type="term" value="C:nucleus"/>
    <property type="evidence" value="ECO:0007669"/>
    <property type="project" value="UniProtKB-SubCell"/>
</dbReference>
<proteinExistence type="predicted"/>
<dbReference type="GO" id="GO:0009791">
    <property type="term" value="P:post-embryonic development"/>
    <property type="evidence" value="ECO:0007669"/>
    <property type="project" value="UniProtKB-ARBA"/>
</dbReference>
<evidence type="ECO:0000256" key="4">
    <source>
        <dbReference type="ARBA" id="ARBA00022833"/>
    </source>
</evidence>
<dbReference type="AlphaFoldDB" id="A0A8T2M9X8"/>
<dbReference type="InterPro" id="IPR052035">
    <property type="entry name" value="ZnF_BED_domain_contain"/>
</dbReference>
<evidence type="ECO:0000256" key="1">
    <source>
        <dbReference type="ARBA" id="ARBA00004123"/>
    </source>
</evidence>
<evidence type="ECO:0000256" key="3">
    <source>
        <dbReference type="ARBA" id="ARBA00022771"/>
    </source>
</evidence>
<evidence type="ECO:0000256" key="8">
    <source>
        <dbReference type="ARBA" id="ARBA00023242"/>
    </source>
</evidence>
<organism evidence="12 13">
    <name type="scientific">Astyanax mexicanus</name>
    <name type="common">Blind cave fish</name>
    <name type="synonym">Astyanax fasciatus mexicanus</name>
    <dbReference type="NCBI Taxonomy" id="7994"/>
    <lineage>
        <taxon>Eukaryota</taxon>
        <taxon>Metazoa</taxon>
        <taxon>Chordata</taxon>
        <taxon>Craniata</taxon>
        <taxon>Vertebrata</taxon>
        <taxon>Euteleostomi</taxon>
        <taxon>Actinopterygii</taxon>
        <taxon>Neopterygii</taxon>
        <taxon>Teleostei</taxon>
        <taxon>Ostariophysi</taxon>
        <taxon>Characiformes</taxon>
        <taxon>Characoidei</taxon>
        <taxon>Acestrorhamphidae</taxon>
        <taxon>Acestrorhamphinae</taxon>
        <taxon>Astyanax</taxon>
    </lineage>
</organism>
<dbReference type="InterPro" id="IPR036236">
    <property type="entry name" value="Znf_C2H2_sf"/>
</dbReference>
<dbReference type="EMBL" id="JAICCE010000005">
    <property type="protein sequence ID" value="KAG9277691.1"/>
    <property type="molecule type" value="Genomic_DNA"/>
</dbReference>
<dbReference type="SUPFAM" id="SSF140996">
    <property type="entry name" value="Hermes dimerisation domain"/>
    <property type="match status" value="1"/>
</dbReference>
<dbReference type="PANTHER" id="PTHR46481">
    <property type="entry name" value="ZINC FINGER BED DOMAIN-CONTAINING PROTEIN 4"/>
    <property type="match status" value="1"/>
</dbReference>
<feature type="region of interest" description="Disordered" evidence="10">
    <location>
        <begin position="463"/>
        <end position="494"/>
    </location>
</feature>
<dbReference type="InterPro" id="IPR008906">
    <property type="entry name" value="HATC_C_dom"/>
</dbReference>
<dbReference type="Pfam" id="PF02892">
    <property type="entry name" value="zf-BED"/>
    <property type="match status" value="1"/>
</dbReference>